<dbReference type="PANTHER" id="PTHR21343">
    <property type="entry name" value="DETHIOBIOTIN SYNTHETASE"/>
    <property type="match status" value="1"/>
</dbReference>
<keyword evidence="4" id="KW-0808">Transferase</keyword>
<comment type="subunit">
    <text evidence="2">Forms a heterodimer with MurT.</text>
</comment>
<feature type="binding site" evidence="2">
    <location>
        <position position="130"/>
    </location>
    <ligand>
        <name>substrate</name>
    </ligand>
</feature>
<comment type="similarity">
    <text evidence="2">Belongs to the CobB/CobQ family. GatD subfamily.</text>
</comment>
<gene>
    <name evidence="2" type="primary">gatD</name>
    <name evidence="4" type="ORF">COX08_00840</name>
</gene>
<dbReference type="GO" id="GO:0016740">
    <property type="term" value="F:transferase activity"/>
    <property type="evidence" value="ECO:0007669"/>
    <property type="project" value="UniProtKB-KW"/>
</dbReference>
<name>A0A2H0B8S9_9BACT</name>
<dbReference type="GO" id="GO:0140282">
    <property type="term" value="F:carbon-nitrogen ligase activity on lipid II"/>
    <property type="evidence" value="ECO:0007669"/>
    <property type="project" value="UniProtKB-UniRule"/>
</dbReference>
<comment type="function">
    <text evidence="2">The lipid II isoglutaminyl synthase complex catalyzes the formation of alpha-D-isoglutamine in the cell wall lipid II stem peptide. The GatD subunit catalyzes the hydrolysis of glutamine to glutamate and ammonia. The resulting ammonia molecule is channeled to the active site of MurT.</text>
</comment>
<evidence type="ECO:0000259" key="3">
    <source>
        <dbReference type="Pfam" id="PF07685"/>
    </source>
</evidence>
<protein>
    <recommendedName>
        <fullName evidence="2">Lipid II isoglutaminyl synthase (glutamine-hydrolyzing) subunit GatD</fullName>
        <ecNumber evidence="2">6.3.5.13</ecNumber>
    </recommendedName>
    <alternativeName>
        <fullName evidence="2">Lipid II isoglutaminyl synthase glutaminase subunit</fullName>
        <ecNumber evidence="2">3.5.1.2</ecNumber>
    </alternativeName>
</protein>
<dbReference type="InterPro" id="IPR011698">
    <property type="entry name" value="GATase_3"/>
</dbReference>
<dbReference type="GO" id="GO:0009236">
    <property type="term" value="P:cobalamin biosynthetic process"/>
    <property type="evidence" value="ECO:0007669"/>
    <property type="project" value="InterPro"/>
</dbReference>
<organism evidence="4 5">
    <name type="scientific">Candidatus Beckwithbacteria bacterium CG23_combo_of_CG06-09_8_20_14_all_34_8</name>
    <dbReference type="NCBI Taxonomy" id="1974497"/>
    <lineage>
        <taxon>Bacteria</taxon>
        <taxon>Candidatus Beckwithiibacteriota</taxon>
    </lineage>
</organism>
<dbReference type="EC" id="6.3.5.13" evidence="2"/>
<dbReference type="HAMAP" id="MF_02213">
    <property type="entry name" value="Lipid_II_synth_GatD"/>
    <property type="match status" value="1"/>
</dbReference>
<keyword evidence="2" id="KW-0378">Hydrolase</keyword>
<dbReference type="Pfam" id="PF07685">
    <property type="entry name" value="GATase_3"/>
    <property type="match status" value="1"/>
</dbReference>
<evidence type="ECO:0000313" key="4">
    <source>
        <dbReference type="EMBL" id="PIP53460.1"/>
    </source>
</evidence>
<keyword evidence="1 2" id="KW-0315">Glutamine amidotransferase</keyword>
<dbReference type="EC" id="3.5.1.2" evidence="2"/>
<keyword evidence="2" id="KW-0961">Cell wall biogenesis/degradation</keyword>
<feature type="active site" evidence="2">
    <location>
        <position position="210"/>
    </location>
</feature>
<comment type="caution">
    <text evidence="4">The sequence shown here is derived from an EMBL/GenBank/DDBJ whole genome shotgun (WGS) entry which is preliminary data.</text>
</comment>
<comment type="catalytic activity">
    <reaction evidence="2">
        <text>L-glutamine + H2O = L-glutamate + NH4(+)</text>
        <dbReference type="Rhea" id="RHEA:15889"/>
        <dbReference type="ChEBI" id="CHEBI:15377"/>
        <dbReference type="ChEBI" id="CHEBI:28938"/>
        <dbReference type="ChEBI" id="CHEBI:29985"/>
        <dbReference type="ChEBI" id="CHEBI:58359"/>
        <dbReference type="EC" id="3.5.1.2"/>
    </reaction>
</comment>
<dbReference type="GO" id="GO:0004359">
    <property type="term" value="F:glutaminase activity"/>
    <property type="evidence" value="ECO:0007669"/>
    <property type="project" value="UniProtKB-UniRule"/>
</dbReference>
<dbReference type="CDD" id="cd01750">
    <property type="entry name" value="GATase1_CobQ"/>
    <property type="match status" value="1"/>
</dbReference>
<keyword evidence="2" id="KW-0133">Cell shape</keyword>
<dbReference type="PROSITE" id="PS51274">
    <property type="entry name" value="GATASE_COBBQ"/>
    <property type="match status" value="1"/>
</dbReference>
<feature type="domain" description="CobB/CobQ-like glutamine amidotransferase" evidence="3">
    <location>
        <begin position="8"/>
        <end position="217"/>
    </location>
</feature>
<keyword evidence="2" id="KW-0436">Ligase</keyword>
<feature type="active site" description="Nucleophile" evidence="2">
    <location>
        <position position="96"/>
    </location>
</feature>
<dbReference type="InterPro" id="IPR029062">
    <property type="entry name" value="Class_I_gatase-like"/>
</dbReference>
<dbReference type="EMBL" id="PCSR01000018">
    <property type="protein sequence ID" value="PIP53460.1"/>
    <property type="molecule type" value="Genomic_DNA"/>
</dbReference>
<evidence type="ECO:0000256" key="2">
    <source>
        <dbReference type="HAMAP-Rule" id="MF_02213"/>
    </source>
</evidence>
<accession>A0A2H0B8S9</accession>
<evidence type="ECO:0000313" key="5">
    <source>
        <dbReference type="Proteomes" id="UP000229459"/>
    </source>
</evidence>
<dbReference type="InterPro" id="IPR043702">
    <property type="entry name" value="Lipid_II_synth_GatD"/>
</dbReference>
<dbReference type="GO" id="GO:0009252">
    <property type="term" value="P:peptidoglycan biosynthetic process"/>
    <property type="evidence" value="ECO:0007669"/>
    <property type="project" value="UniProtKB-UniRule"/>
</dbReference>
<evidence type="ECO:0000256" key="1">
    <source>
        <dbReference type="ARBA" id="ARBA00022962"/>
    </source>
</evidence>
<keyword evidence="2" id="KW-0573">Peptidoglycan synthesis</keyword>
<dbReference type="GO" id="GO:0071555">
    <property type="term" value="P:cell wall organization"/>
    <property type="evidence" value="ECO:0007669"/>
    <property type="project" value="UniProtKB-KW"/>
</dbReference>
<comment type="catalytic activity">
    <reaction evidence="2">
        <text>beta-D-GlcNAc-(1-&gt;4)-Mur2Ac(oyl-L-Ala-gamma-D-Glu-L-Lys-D-Ala-D-Ala)-di-trans,octa-cis-undecaprenyl diphosphate + L-glutamine + ATP + H2O = beta-D-GlcNAc-(1-&gt;4)-Mur2Ac(oyl-L-Ala-D-isoglutaminyl-L-Lys-D-Ala-D-Ala)-di-trans,octa-cis-undecaprenyl diphosphate + L-glutamate + ADP + phosphate + H(+)</text>
        <dbReference type="Rhea" id="RHEA:57928"/>
        <dbReference type="ChEBI" id="CHEBI:15377"/>
        <dbReference type="ChEBI" id="CHEBI:15378"/>
        <dbReference type="ChEBI" id="CHEBI:29985"/>
        <dbReference type="ChEBI" id="CHEBI:30616"/>
        <dbReference type="ChEBI" id="CHEBI:43474"/>
        <dbReference type="ChEBI" id="CHEBI:58359"/>
        <dbReference type="ChEBI" id="CHEBI:60033"/>
        <dbReference type="ChEBI" id="CHEBI:62233"/>
        <dbReference type="ChEBI" id="CHEBI:456216"/>
        <dbReference type="EC" id="6.3.5.13"/>
    </reaction>
</comment>
<dbReference type="SUPFAM" id="SSF52317">
    <property type="entry name" value="Class I glutamine amidotransferase-like"/>
    <property type="match status" value="1"/>
</dbReference>
<dbReference type="PANTHER" id="PTHR21343:SF9">
    <property type="entry name" value="LIPID II ISOGLUTAMINYL SYNTHASE (GLUTAMINE-HYDROLYZING) SUBUNIT GATD"/>
    <property type="match status" value="1"/>
</dbReference>
<dbReference type="GO" id="GO:0008360">
    <property type="term" value="P:regulation of cell shape"/>
    <property type="evidence" value="ECO:0007669"/>
    <property type="project" value="UniProtKB-KW"/>
</dbReference>
<dbReference type="AlphaFoldDB" id="A0A2H0B8S9"/>
<sequence length="260" mass="29341">MDSYKLTLVHLYPRSMNTYGDLGNVIALKQRCIWRGISLKLIEIEVGDKFDFSKADIVFAGGGQDSNQLRIAHDLQLRKNNISKAVVNNTIFLTICGTYQLFGHYFLTSENTKITGISVFDCITKASDIRKIGNVIVEHNINGLTPKTLVGFENHSGNTIINEYKNRDSRFTNWKNVTVPLGKVIKGFGNNGNDGWEGARYKNCFGTYLHGSLLPKNPNFADYLICLALERKYGNNIKLEKLDDSLENQAHQYILNQNNI</sequence>
<dbReference type="InterPro" id="IPR033949">
    <property type="entry name" value="CobQ_GATase1"/>
</dbReference>
<comment type="pathway">
    <text evidence="2">Cell wall biogenesis; peptidoglycan biosynthesis.</text>
</comment>
<dbReference type="Proteomes" id="UP000229459">
    <property type="component" value="Unassembled WGS sequence"/>
</dbReference>
<dbReference type="UniPathway" id="UPA00219"/>
<reference evidence="4 5" key="1">
    <citation type="submission" date="2017-09" db="EMBL/GenBank/DDBJ databases">
        <title>Depth-based differentiation of microbial function through sediment-hosted aquifers and enrichment of novel symbionts in the deep terrestrial subsurface.</title>
        <authorList>
            <person name="Probst A.J."/>
            <person name="Ladd B."/>
            <person name="Jarett J.K."/>
            <person name="Geller-Mcgrath D.E."/>
            <person name="Sieber C.M."/>
            <person name="Emerson J.B."/>
            <person name="Anantharaman K."/>
            <person name="Thomas B.C."/>
            <person name="Malmstrom R."/>
            <person name="Stieglmeier M."/>
            <person name="Klingl A."/>
            <person name="Woyke T."/>
            <person name="Ryan C.M."/>
            <person name="Banfield J.F."/>
        </authorList>
    </citation>
    <scope>NUCLEOTIDE SEQUENCE [LARGE SCALE GENOMIC DNA]</scope>
    <source>
        <strain evidence="4">CG23_combo_of_CG06-09_8_20_14_all_34_8</strain>
    </source>
</reference>
<proteinExistence type="inferred from homology"/>